<dbReference type="GO" id="GO:0008170">
    <property type="term" value="F:N-methyltransferase activity"/>
    <property type="evidence" value="ECO:0007669"/>
    <property type="project" value="InterPro"/>
</dbReference>
<evidence type="ECO:0000256" key="2">
    <source>
        <dbReference type="ARBA" id="ARBA00011900"/>
    </source>
</evidence>
<evidence type="ECO:0000256" key="1">
    <source>
        <dbReference type="ARBA" id="ARBA00006594"/>
    </source>
</evidence>
<dbReference type="EMBL" id="JADCKQ010000001">
    <property type="protein sequence ID" value="MBI1492441.1"/>
    <property type="molecule type" value="Genomic_DNA"/>
</dbReference>
<evidence type="ECO:0000259" key="7">
    <source>
        <dbReference type="Pfam" id="PF01555"/>
    </source>
</evidence>
<evidence type="ECO:0000313" key="9">
    <source>
        <dbReference type="Proteomes" id="UP000640583"/>
    </source>
</evidence>
<dbReference type="EC" id="2.1.1.72" evidence="2"/>
<keyword evidence="4" id="KW-0808">Transferase</keyword>
<proteinExistence type="inferred from homology"/>
<evidence type="ECO:0000256" key="5">
    <source>
        <dbReference type="ARBA" id="ARBA00022691"/>
    </source>
</evidence>
<dbReference type="InterPro" id="IPR002052">
    <property type="entry name" value="DNA_methylase_N6_adenine_CS"/>
</dbReference>
<evidence type="ECO:0000313" key="8">
    <source>
        <dbReference type="EMBL" id="MBI1492441.1"/>
    </source>
</evidence>
<dbReference type="PIRSF" id="PIRSF015855">
    <property type="entry name" value="TypeIII_Mtase_mKpnI"/>
    <property type="match status" value="1"/>
</dbReference>
<organism evidence="8 9">
    <name type="scientific">Halocynthiibacter styelae</name>
    <dbReference type="NCBI Taxonomy" id="2761955"/>
    <lineage>
        <taxon>Bacteria</taxon>
        <taxon>Pseudomonadati</taxon>
        <taxon>Pseudomonadota</taxon>
        <taxon>Alphaproteobacteria</taxon>
        <taxon>Rhodobacterales</taxon>
        <taxon>Paracoccaceae</taxon>
        <taxon>Halocynthiibacter</taxon>
    </lineage>
</organism>
<evidence type="ECO:0000256" key="3">
    <source>
        <dbReference type="ARBA" id="ARBA00022603"/>
    </source>
</evidence>
<reference evidence="8" key="1">
    <citation type="submission" date="2020-10" db="EMBL/GenBank/DDBJ databases">
        <title>Paenihalocynthiibacter styelae gen. nov., sp. nov., isolated from stalked sea squirt Styela clava.</title>
        <authorList>
            <person name="Kim Y.-O."/>
            <person name="Yoon J.-H."/>
        </authorList>
    </citation>
    <scope>NUCLEOTIDE SEQUENCE</scope>
    <source>
        <strain evidence="8">MYP1-1</strain>
    </source>
</reference>
<dbReference type="PROSITE" id="PS00092">
    <property type="entry name" value="N6_MTASE"/>
    <property type="match status" value="1"/>
</dbReference>
<protein>
    <recommendedName>
        <fullName evidence="2">site-specific DNA-methyltransferase (adenine-specific)</fullName>
        <ecNumber evidence="2">2.1.1.72</ecNumber>
    </recommendedName>
</protein>
<keyword evidence="3" id="KW-0489">Methyltransferase</keyword>
<dbReference type="GO" id="GO:0003677">
    <property type="term" value="F:DNA binding"/>
    <property type="evidence" value="ECO:0007669"/>
    <property type="project" value="InterPro"/>
</dbReference>
<dbReference type="InterPro" id="IPR002941">
    <property type="entry name" value="DNA_methylase_N4/N6"/>
</dbReference>
<dbReference type="Gene3D" id="3.40.50.150">
    <property type="entry name" value="Vaccinia Virus protein VP39"/>
    <property type="match status" value="1"/>
</dbReference>
<sequence length="658" mass="74440">MDKLKMHSPDLTQDNIAKIRALFPGCVTEAAGEDGKLRLAVDFDQLRQELSDSIVEGPQERYHLNWPGKREALITANAPIAKTLRPARDESVDFDTTQNLFIEGDNLEALKLLQETYLGKVKMIYIDPPYNTGNDFVYDDDFAETVGEFLAKSLQEDDDGNRLVANPETNGRFHSDWLSMVFPRLQLARRLLRDDGFIVVSIDDVECHALKRVMDEVFGEANFVASLVWDKNRKNDAKYFSVGHEYMLVYVKSLQELKDHDIKLRAPKEGVDEAKANFAQLRKEHGEDWEKIAGGMKAYYKTFEEDDPRLPLARYTKFDAKGPFRDDGNINWPGGGGPTYEVLHPETGKPCKLPKSGWRYPTKKRFDEEVAKGRIVYGPDETTVPRVRTNLFENFDQVLTSVRYSYAQTATLEFEEIFDGSRVFENPKNYKDLSLLVNYLTGPDDIVFDFFAGSGSTAHGVMHANSSYGGNRMCISAQIGEEVAKDSEAANYGFKLISDISKERIRRAGQKILEGECHPDWNKDVGFRVLKIDSSNMADVFYTPDQTSQADLLSRVDNVKPDRTAEDLLFQVLLDWGVDLTLPIHRETVQGKTVFFVDDTALMACFDAGISEELVKELAGHAPMRIVFKDTGFANDQTKINVRQIFKAMSPETEVKAI</sequence>
<evidence type="ECO:0000256" key="6">
    <source>
        <dbReference type="ARBA" id="ARBA00047942"/>
    </source>
</evidence>
<gene>
    <name evidence="8" type="ORF">H1D41_02190</name>
</gene>
<dbReference type="AlphaFoldDB" id="A0A8J7INW9"/>
<feature type="domain" description="DNA methylase N-4/N-6" evidence="7">
    <location>
        <begin position="121"/>
        <end position="474"/>
    </location>
</feature>
<dbReference type="PRINTS" id="PR00506">
    <property type="entry name" value="D21N6MTFRASE"/>
</dbReference>
<accession>A0A8J7INW9</accession>
<keyword evidence="5" id="KW-0949">S-adenosyl-L-methionine</keyword>
<name>A0A8J7INW9_9RHOB</name>
<comment type="caution">
    <text evidence="8">The sequence shown here is derived from an EMBL/GenBank/DDBJ whole genome shotgun (WGS) entry which is preliminary data.</text>
</comment>
<dbReference type="InterPro" id="IPR029063">
    <property type="entry name" value="SAM-dependent_MTases_sf"/>
</dbReference>
<comment type="catalytic activity">
    <reaction evidence="6">
        <text>a 2'-deoxyadenosine in DNA + S-adenosyl-L-methionine = an N(6)-methyl-2'-deoxyadenosine in DNA + S-adenosyl-L-homocysteine + H(+)</text>
        <dbReference type="Rhea" id="RHEA:15197"/>
        <dbReference type="Rhea" id="RHEA-COMP:12418"/>
        <dbReference type="Rhea" id="RHEA-COMP:12419"/>
        <dbReference type="ChEBI" id="CHEBI:15378"/>
        <dbReference type="ChEBI" id="CHEBI:57856"/>
        <dbReference type="ChEBI" id="CHEBI:59789"/>
        <dbReference type="ChEBI" id="CHEBI:90615"/>
        <dbReference type="ChEBI" id="CHEBI:90616"/>
        <dbReference type="EC" id="2.1.1.72"/>
    </reaction>
</comment>
<dbReference type="Pfam" id="PF01555">
    <property type="entry name" value="N6_N4_Mtase"/>
    <property type="match status" value="1"/>
</dbReference>
<dbReference type="GO" id="GO:0009007">
    <property type="term" value="F:site-specific DNA-methyltransferase (adenine-specific) activity"/>
    <property type="evidence" value="ECO:0007669"/>
    <property type="project" value="UniProtKB-EC"/>
</dbReference>
<comment type="similarity">
    <text evidence="1">Belongs to the N(4)/N(6)-methyltransferase family.</text>
</comment>
<dbReference type="Proteomes" id="UP000640583">
    <property type="component" value="Unassembled WGS sequence"/>
</dbReference>
<evidence type="ECO:0000256" key="4">
    <source>
        <dbReference type="ARBA" id="ARBA00022679"/>
    </source>
</evidence>
<dbReference type="GO" id="GO:0032259">
    <property type="term" value="P:methylation"/>
    <property type="evidence" value="ECO:0007669"/>
    <property type="project" value="UniProtKB-KW"/>
</dbReference>
<keyword evidence="9" id="KW-1185">Reference proteome</keyword>
<dbReference type="InterPro" id="IPR002295">
    <property type="entry name" value="N4/N6-MTase_EcoPI_Mod-like"/>
</dbReference>
<dbReference type="SUPFAM" id="SSF53335">
    <property type="entry name" value="S-adenosyl-L-methionine-dependent methyltransferases"/>
    <property type="match status" value="1"/>
</dbReference>